<sequence length="201" mass="23350">MDELKRTLKNNPADKVNSLLYQTDLKSNNNGQAIHILFGDSASGSLKWALKEKGIQDKEKVISLSDLFSIGPVWQLHDKAGLDQRNDWIKNHLILDDDINEVQLHFNNTLSMINAIPENDCYPLHTGEIIPEKLMMIYEKRRKVPVLSQEQRKKFEEEWKELAATRKVLRAWENKEIKSVDDDYYDDFIIKQGKKAASRAR</sequence>
<proteinExistence type="predicted"/>
<evidence type="ECO:0000313" key="3">
    <source>
        <dbReference type="EMBL" id="GGP16115.1"/>
    </source>
</evidence>
<dbReference type="RefSeq" id="WP_188737706.1">
    <property type="nucleotide sequence ID" value="NZ_BMLW01000018.1"/>
</dbReference>
<dbReference type="InterPro" id="IPR014973">
    <property type="entry name" value="DUF1835"/>
</dbReference>
<gene>
    <name evidence="3" type="ORF">GCM10011346_46800</name>
</gene>
<dbReference type="InterPro" id="IPR022123">
    <property type="entry name" value="DUF3658"/>
</dbReference>
<feature type="domain" description="DUF1835" evidence="1">
    <location>
        <begin position="34"/>
        <end position="136"/>
    </location>
</feature>
<evidence type="ECO:0000259" key="1">
    <source>
        <dbReference type="Pfam" id="PF08874"/>
    </source>
</evidence>
<dbReference type="Pfam" id="PF12395">
    <property type="entry name" value="DUF3658"/>
    <property type="match status" value="1"/>
</dbReference>
<reference evidence="4" key="1">
    <citation type="journal article" date="2019" name="Int. J. Syst. Evol. Microbiol.">
        <title>The Global Catalogue of Microorganisms (GCM) 10K type strain sequencing project: providing services to taxonomists for standard genome sequencing and annotation.</title>
        <authorList>
            <consortium name="The Broad Institute Genomics Platform"/>
            <consortium name="The Broad Institute Genome Sequencing Center for Infectious Disease"/>
            <person name="Wu L."/>
            <person name="Ma J."/>
        </authorList>
    </citation>
    <scope>NUCLEOTIDE SEQUENCE [LARGE SCALE GENOMIC DNA]</scope>
    <source>
        <strain evidence="4">CGMCC 1.7693</strain>
    </source>
</reference>
<keyword evidence="4" id="KW-1185">Reference proteome</keyword>
<dbReference type="Proteomes" id="UP000641206">
    <property type="component" value="Unassembled WGS sequence"/>
</dbReference>
<dbReference type="Pfam" id="PF08874">
    <property type="entry name" value="DUF1835"/>
    <property type="match status" value="1"/>
</dbReference>
<dbReference type="EMBL" id="BMLW01000018">
    <property type="protein sequence ID" value="GGP16115.1"/>
    <property type="molecule type" value="Genomic_DNA"/>
</dbReference>
<evidence type="ECO:0000313" key="4">
    <source>
        <dbReference type="Proteomes" id="UP000641206"/>
    </source>
</evidence>
<evidence type="ECO:0000259" key="2">
    <source>
        <dbReference type="Pfam" id="PF12395"/>
    </source>
</evidence>
<feature type="domain" description="DUF3658" evidence="2">
    <location>
        <begin position="147"/>
        <end position="196"/>
    </location>
</feature>
<accession>A0ABQ2P1R8</accession>
<protein>
    <submittedName>
        <fullName evidence="3">Uncharacterized protein</fullName>
    </submittedName>
</protein>
<name>A0ABQ2P1R8_9BACI</name>
<organism evidence="3 4">
    <name type="scientific">Oceanobacillus neutriphilus</name>
    <dbReference type="NCBI Taxonomy" id="531815"/>
    <lineage>
        <taxon>Bacteria</taxon>
        <taxon>Bacillati</taxon>
        <taxon>Bacillota</taxon>
        <taxon>Bacilli</taxon>
        <taxon>Bacillales</taxon>
        <taxon>Bacillaceae</taxon>
        <taxon>Oceanobacillus</taxon>
    </lineage>
</organism>
<comment type="caution">
    <text evidence="3">The sequence shown here is derived from an EMBL/GenBank/DDBJ whole genome shotgun (WGS) entry which is preliminary data.</text>
</comment>